<feature type="region of interest" description="Disordered" evidence="1">
    <location>
        <begin position="91"/>
        <end position="119"/>
    </location>
</feature>
<organism evidence="2 3">
    <name type="scientific">Cymbomonas tetramitiformis</name>
    <dbReference type="NCBI Taxonomy" id="36881"/>
    <lineage>
        <taxon>Eukaryota</taxon>
        <taxon>Viridiplantae</taxon>
        <taxon>Chlorophyta</taxon>
        <taxon>Pyramimonadophyceae</taxon>
        <taxon>Pyramimonadales</taxon>
        <taxon>Pyramimonadaceae</taxon>
        <taxon>Cymbomonas</taxon>
    </lineage>
</organism>
<protein>
    <recommendedName>
        <fullName evidence="4">Photosynthesis system II assembly factor Ycf48/Hcf136-like domain-containing protein</fullName>
    </recommendedName>
</protein>
<dbReference type="SUPFAM" id="SSF101447">
    <property type="entry name" value="Formin homology 2 domain (FH2 domain)"/>
    <property type="match status" value="1"/>
</dbReference>
<dbReference type="AlphaFoldDB" id="A0AAE0F8Z8"/>
<feature type="non-terminal residue" evidence="2">
    <location>
        <position position="268"/>
    </location>
</feature>
<evidence type="ECO:0008006" key="4">
    <source>
        <dbReference type="Google" id="ProtNLM"/>
    </source>
</evidence>
<proteinExistence type="predicted"/>
<dbReference type="Proteomes" id="UP001190700">
    <property type="component" value="Unassembled WGS sequence"/>
</dbReference>
<reference evidence="2 3" key="1">
    <citation type="journal article" date="2015" name="Genome Biol. Evol.">
        <title>Comparative Genomics of a Bacterivorous Green Alga Reveals Evolutionary Causalities and Consequences of Phago-Mixotrophic Mode of Nutrition.</title>
        <authorList>
            <person name="Burns J.A."/>
            <person name="Paasch A."/>
            <person name="Narechania A."/>
            <person name="Kim E."/>
        </authorList>
    </citation>
    <scope>NUCLEOTIDE SEQUENCE [LARGE SCALE GENOMIC DNA]</scope>
    <source>
        <strain evidence="2 3">PLY_AMNH</strain>
    </source>
</reference>
<feature type="compositionally biased region" description="Pro residues" evidence="1">
    <location>
        <begin position="94"/>
        <end position="115"/>
    </location>
</feature>
<evidence type="ECO:0000256" key="1">
    <source>
        <dbReference type="SAM" id="MobiDB-lite"/>
    </source>
</evidence>
<feature type="non-terminal residue" evidence="2">
    <location>
        <position position="1"/>
    </location>
</feature>
<keyword evidence="3" id="KW-1185">Reference proteome</keyword>
<name>A0AAE0F8Z8_9CHLO</name>
<sequence>PGGEVPGARIANFWDVAFMPNSREGWAVGDYGTLCYTTSGGNQWDVQPLPAYLYLPESHLYSINVAKPQAARHSSQVWATGALGTVIEYIAGSPPSPPPPPPPPPPSPPPPPPLPRQYQPDTIQTLVYAPAVSGSLTVAGETPNFRFSTSGCEGGWHSVYYNGVEDASAEWGGMPLDQWVHVQLQLRSSRDTMFWLLGSRGGNGHLHSKLATMYTWERILTAYEVGLLVGGFDMRSHRAGLTSYFKIEEGEGGNCYDLLDSTIWAVFE</sequence>
<gene>
    <name evidence="2" type="ORF">CYMTET_35543</name>
</gene>
<dbReference type="EMBL" id="LGRX02022799">
    <property type="protein sequence ID" value="KAK3255266.1"/>
    <property type="molecule type" value="Genomic_DNA"/>
</dbReference>
<comment type="caution">
    <text evidence="2">The sequence shown here is derived from an EMBL/GenBank/DDBJ whole genome shotgun (WGS) entry which is preliminary data.</text>
</comment>
<evidence type="ECO:0000313" key="3">
    <source>
        <dbReference type="Proteomes" id="UP001190700"/>
    </source>
</evidence>
<evidence type="ECO:0000313" key="2">
    <source>
        <dbReference type="EMBL" id="KAK3255266.1"/>
    </source>
</evidence>
<accession>A0AAE0F8Z8</accession>